<dbReference type="GO" id="GO:0005694">
    <property type="term" value="C:chromosome"/>
    <property type="evidence" value="ECO:0007669"/>
    <property type="project" value="UniProtKB-SubCell"/>
</dbReference>
<evidence type="ECO:0000256" key="5">
    <source>
        <dbReference type="ARBA" id="ARBA00023242"/>
    </source>
</evidence>
<dbReference type="OrthoDB" id="416496at2759"/>
<comment type="subcellular location">
    <subcellularLocation>
        <location evidence="2">Chromosome</location>
    </subcellularLocation>
    <subcellularLocation>
        <location evidence="1">Nucleus</location>
    </subcellularLocation>
</comment>
<dbReference type="EMBL" id="GAMC01010886">
    <property type="protein sequence ID" value="JAB95669.1"/>
    <property type="molecule type" value="mRNA"/>
</dbReference>
<evidence type="ECO:0000259" key="7">
    <source>
        <dbReference type="Pfam" id="PF10283"/>
    </source>
</evidence>
<dbReference type="Pfam" id="PF10228">
    <property type="entry name" value="HPF1"/>
    <property type="match status" value="1"/>
</dbReference>
<dbReference type="InterPro" id="IPR019361">
    <property type="entry name" value="HPF1"/>
</dbReference>
<evidence type="ECO:0000256" key="3">
    <source>
        <dbReference type="ARBA" id="ARBA00010803"/>
    </source>
</evidence>
<proteinExistence type="evidence at transcript level"/>
<feature type="compositionally biased region" description="Polar residues" evidence="6">
    <location>
        <begin position="83"/>
        <end position="93"/>
    </location>
</feature>
<name>W8C1U2_CERCA</name>
<dbReference type="PANTHER" id="PTHR13386:SF1">
    <property type="entry name" value="HISTONE PARYLATION FACTOR 1"/>
    <property type="match status" value="1"/>
</dbReference>
<dbReference type="AlphaFoldDB" id="W8C1U2"/>
<protein>
    <submittedName>
        <fullName evidence="8">UPF0609 protein CG1218</fullName>
    </submittedName>
</protein>
<evidence type="ECO:0000256" key="1">
    <source>
        <dbReference type="ARBA" id="ARBA00004123"/>
    </source>
</evidence>
<sequence>MSAFVNKAQKRFKVVFYNINNFTLQIRFTKMSKQNCKYWEKCYQKNAAHLEKFNHPPKGVKIAEDEDSNPSSNTVGEIEAFKRNSSPSNQKKMSISKDCETENTDAESTNLPGKRKEFDTTELRAEALGNIQGKNYMEILAKRIKFSVQAEYDELLRSNDFIRHKFLVEMPADFYSFWKFASNINPKSTGDEILEYFEKQFQLQLVGPFEFLSGRFHKAVIREPGDYLRHWRFFYDPPEFQTIFVRRDTGVHYGYWRDSPQEHHNILIARNDAMKNCVFEFIAGNAFDAFLYFLEKDFTSTPFTATLIANTQKSIQKFINTSEVKIEKLETLRKRRSANVVAKTLHEAGIVVPYDGKTQVGYRPLIVSNGELKQILDLFVKAGSSDDSSAVDNEDIKAAVIEKLQPIATAANIAMDECDFGTALELGIDLFCSGRRELHPLIQSLLVPAYTLLSRPQFIAISKAHLEQRKKSLKLSIFELDSK</sequence>
<organism evidence="8">
    <name type="scientific">Ceratitis capitata</name>
    <name type="common">Mediterranean fruit fly</name>
    <name type="synonym">Tephritis capitata</name>
    <dbReference type="NCBI Taxonomy" id="7213"/>
    <lineage>
        <taxon>Eukaryota</taxon>
        <taxon>Metazoa</taxon>
        <taxon>Ecdysozoa</taxon>
        <taxon>Arthropoda</taxon>
        <taxon>Hexapoda</taxon>
        <taxon>Insecta</taxon>
        <taxon>Pterygota</taxon>
        <taxon>Neoptera</taxon>
        <taxon>Endopterygota</taxon>
        <taxon>Diptera</taxon>
        <taxon>Brachycera</taxon>
        <taxon>Muscomorpha</taxon>
        <taxon>Tephritoidea</taxon>
        <taxon>Tephritidae</taxon>
        <taxon>Ceratitis</taxon>
        <taxon>Ceratitis</taxon>
    </lineage>
</organism>
<dbReference type="GO" id="GO:0006974">
    <property type="term" value="P:DNA damage response"/>
    <property type="evidence" value="ECO:0007669"/>
    <property type="project" value="InterPro"/>
</dbReference>
<dbReference type="GO" id="GO:0042393">
    <property type="term" value="F:histone binding"/>
    <property type="evidence" value="ECO:0007669"/>
    <property type="project" value="InterPro"/>
</dbReference>
<evidence type="ECO:0000313" key="8">
    <source>
        <dbReference type="EMBL" id="JAB95669.1"/>
    </source>
</evidence>
<keyword evidence="4" id="KW-0158">Chromosome</keyword>
<reference evidence="8" key="1">
    <citation type="submission" date="2013-07" db="EMBL/GenBank/DDBJ databases">
        <authorList>
            <person name="Geib S."/>
        </authorList>
    </citation>
    <scope>NUCLEOTIDE SEQUENCE</scope>
</reference>
<accession>W8C1U2</accession>
<dbReference type="InterPro" id="IPR019406">
    <property type="entry name" value="APLF_PBZ"/>
</dbReference>
<dbReference type="Pfam" id="PF10283">
    <property type="entry name" value="zf-CCHH"/>
    <property type="match status" value="1"/>
</dbReference>
<feature type="region of interest" description="Disordered" evidence="6">
    <location>
        <begin position="62"/>
        <end position="113"/>
    </location>
</feature>
<feature type="domain" description="PBZ-type" evidence="7">
    <location>
        <begin position="33"/>
        <end position="58"/>
    </location>
</feature>
<comment type="similarity">
    <text evidence="3">Belongs to the HPF1 family.</text>
</comment>
<dbReference type="GO" id="GO:0005634">
    <property type="term" value="C:nucleus"/>
    <property type="evidence" value="ECO:0007669"/>
    <property type="project" value="UniProtKB-SubCell"/>
</dbReference>
<dbReference type="GO" id="GO:0072572">
    <property type="term" value="F:poly-ADP-D-ribose binding"/>
    <property type="evidence" value="ECO:0007669"/>
    <property type="project" value="TreeGrafter"/>
</dbReference>
<reference evidence="8" key="2">
    <citation type="journal article" date="2014" name="BMC Genomics">
        <title>A genomic perspective to assessing quality of mass-reared SIT flies used in Mediterranean fruit fly (Ceratitis capitata) eradication in California.</title>
        <authorList>
            <person name="Calla B."/>
            <person name="Hall B."/>
            <person name="Hou S."/>
            <person name="Geib S.M."/>
        </authorList>
    </citation>
    <scope>NUCLEOTIDE SEQUENCE</scope>
</reference>
<keyword evidence="5" id="KW-0539">Nucleus</keyword>
<evidence type="ECO:0000256" key="4">
    <source>
        <dbReference type="ARBA" id="ARBA00022454"/>
    </source>
</evidence>
<gene>
    <name evidence="8" type="primary">U609</name>
</gene>
<evidence type="ECO:0000256" key="6">
    <source>
        <dbReference type="SAM" id="MobiDB-lite"/>
    </source>
</evidence>
<dbReference type="PANTHER" id="PTHR13386">
    <property type="entry name" value="HISTONE PARYLATION FACTOR 1"/>
    <property type="match status" value="1"/>
</dbReference>
<evidence type="ECO:0000256" key="2">
    <source>
        <dbReference type="ARBA" id="ARBA00004286"/>
    </source>
</evidence>